<dbReference type="GO" id="GO:0009941">
    <property type="term" value="C:chloroplast envelope"/>
    <property type="evidence" value="ECO:0007669"/>
    <property type="project" value="TreeGrafter"/>
</dbReference>
<reference evidence="5" key="1">
    <citation type="submission" date="2017-07" db="EMBL/GenBank/DDBJ databases">
        <title>Taro Niue Genome Assembly and Annotation.</title>
        <authorList>
            <person name="Atibalentja N."/>
            <person name="Keating K."/>
            <person name="Fields C.J."/>
        </authorList>
    </citation>
    <scope>NUCLEOTIDE SEQUENCE</scope>
    <source>
        <strain evidence="5">Niue_2</strain>
        <tissue evidence="5">Leaf</tissue>
    </source>
</reference>
<evidence type="ECO:0000256" key="2">
    <source>
        <dbReference type="ARBA" id="ARBA00022692"/>
    </source>
</evidence>
<dbReference type="AlphaFoldDB" id="A0A843WCD2"/>
<organism evidence="5 6">
    <name type="scientific">Colocasia esculenta</name>
    <name type="common">Wild taro</name>
    <name type="synonym">Arum esculentum</name>
    <dbReference type="NCBI Taxonomy" id="4460"/>
    <lineage>
        <taxon>Eukaryota</taxon>
        <taxon>Viridiplantae</taxon>
        <taxon>Streptophyta</taxon>
        <taxon>Embryophyta</taxon>
        <taxon>Tracheophyta</taxon>
        <taxon>Spermatophyta</taxon>
        <taxon>Magnoliopsida</taxon>
        <taxon>Liliopsida</taxon>
        <taxon>Araceae</taxon>
        <taxon>Aroideae</taxon>
        <taxon>Colocasieae</taxon>
        <taxon>Colocasia</taxon>
    </lineage>
</organism>
<gene>
    <name evidence="5" type="ORF">Taro_036090</name>
</gene>
<keyword evidence="6" id="KW-1185">Reference proteome</keyword>
<evidence type="ECO:0000256" key="3">
    <source>
        <dbReference type="ARBA" id="ARBA00022989"/>
    </source>
</evidence>
<keyword evidence="2" id="KW-0812">Transmembrane</keyword>
<dbReference type="OrthoDB" id="1913277at2759"/>
<evidence type="ECO:0000313" key="6">
    <source>
        <dbReference type="Proteomes" id="UP000652761"/>
    </source>
</evidence>
<evidence type="ECO:0000256" key="4">
    <source>
        <dbReference type="ARBA" id="ARBA00023136"/>
    </source>
</evidence>
<comment type="subcellular location">
    <subcellularLocation>
        <location evidence="1">Membrane</location>
        <topology evidence="1">Multi-pass membrane protein</topology>
    </subcellularLocation>
</comment>
<sequence>MAVVSPDPMMDTDVDEGGGSNAIPSGNVQILSGPQSTAICVGRAFGEAIAGGFLGSVFGYGMGLAVHKHGFKGSLADAGSSAKTFAILSGVHSLAVCFFKMLRGKDDEINAGLAGCVTGLALSCPGAPQAMLQSCVTFGAFSWIAEKVNKQPAALALGLPLAAQTAIVSSSETVLPPFTLALPRHMVDGFSLFCRSLDKPKRVPLRRGRLS</sequence>
<dbReference type="PANTHER" id="PTHR14110">
    <property type="entry name" value="MITOCHONDRIAL IMPORT INNER MEMBRANE TRANSLOCASE SUBUNIT TIM22"/>
    <property type="match status" value="1"/>
</dbReference>
<name>A0A843WCD2_COLES</name>
<accession>A0A843WCD2</accession>
<dbReference type="GO" id="GO:0008320">
    <property type="term" value="F:protein transmembrane transporter activity"/>
    <property type="evidence" value="ECO:0007669"/>
    <property type="project" value="TreeGrafter"/>
</dbReference>
<dbReference type="GO" id="GO:0042721">
    <property type="term" value="C:TIM22 mitochondrial import inner membrane insertion complex"/>
    <property type="evidence" value="ECO:0007669"/>
    <property type="project" value="InterPro"/>
</dbReference>
<dbReference type="Proteomes" id="UP000652761">
    <property type="component" value="Unassembled WGS sequence"/>
</dbReference>
<dbReference type="InterPro" id="IPR039175">
    <property type="entry name" value="TIM22"/>
</dbReference>
<protein>
    <submittedName>
        <fullName evidence="5">Uncharacterized protein</fullName>
    </submittedName>
</protein>
<proteinExistence type="predicted"/>
<comment type="caution">
    <text evidence="5">The sequence shown here is derived from an EMBL/GenBank/DDBJ whole genome shotgun (WGS) entry which is preliminary data.</text>
</comment>
<dbReference type="Pfam" id="PF02466">
    <property type="entry name" value="Tim17"/>
    <property type="match status" value="1"/>
</dbReference>
<dbReference type="GO" id="GO:0045036">
    <property type="term" value="P:protein targeting to chloroplast"/>
    <property type="evidence" value="ECO:0007669"/>
    <property type="project" value="TreeGrafter"/>
</dbReference>
<keyword evidence="3" id="KW-1133">Transmembrane helix</keyword>
<dbReference type="PANTHER" id="PTHR14110:SF1">
    <property type="entry name" value="CHLOROPLASTIC IMPORT INNER MEMBRANE TRANSLOCASE SUBUNIT TIM22-2-RELATED"/>
    <property type="match status" value="1"/>
</dbReference>
<dbReference type="GO" id="GO:0045039">
    <property type="term" value="P:protein insertion into mitochondrial inner membrane"/>
    <property type="evidence" value="ECO:0007669"/>
    <property type="project" value="InterPro"/>
</dbReference>
<evidence type="ECO:0000313" key="5">
    <source>
        <dbReference type="EMBL" id="MQM03311.1"/>
    </source>
</evidence>
<evidence type="ECO:0000256" key="1">
    <source>
        <dbReference type="ARBA" id="ARBA00004141"/>
    </source>
</evidence>
<dbReference type="EMBL" id="NMUH01003010">
    <property type="protein sequence ID" value="MQM03311.1"/>
    <property type="molecule type" value="Genomic_DNA"/>
</dbReference>
<keyword evidence="4" id="KW-0472">Membrane</keyword>